<organism evidence="4 5">
    <name type="scientific">Haloechinothrix aidingensis</name>
    <dbReference type="NCBI Taxonomy" id="2752311"/>
    <lineage>
        <taxon>Bacteria</taxon>
        <taxon>Bacillati</taxon>
        <taxon>Actinomycetota</taxon>
        <taxon>Actinomycetes</taxon>
        <taxon>Pseudonocardiales</taxon>
        <taxon>Pseudonocardiaceae</taxon>
        <taxon>Haloechinothrix</taxon>
    </lineage>
</organism>
<name>A0A838A9Q4_9PSEU</name>
<proteinExistence type="predicted"/>
<evidence type="ECO:0000313" key="5">
    <source>
        <dbReference type="Proteomes" id="UP000582974"/>
    </source>
</evidence>
<dbReference type="EMBL" id="JACCKD010000002">
    <property type="protein sequence ID" value="MBA0125512.1"/>
    <property type="molecule type" value="Genomic_DNA"/>
</dbReference>
<dbReference type="InterPro" id="IPR052336">
    <property type="entry name" value="MlaD_Phospholipid_Transporter"/>
</dbReference>
<feature type="transmembrane region" description="Helical" evidence="1">
    <location>
        <begin position="12"/>
        <end position="30"/>
    </location>
</feature>
<comment type="caution">
    <text evidence="4">The sequence shown here is derived from an EMBL/GenBank/DDBJ whole genome shotgun (WGS) entry which is preliminary data.</text>
</comment>
<protein>
    <submittedName>
        <fullName evidence="4">MCE family protein</fullName>
    </submittedName>
</protein>
<evidence type="ECO:0000259" key="2">
    <source>
        <dbReference type="Pfam" id="PF02470"/>
    </source>
</evidence>
<evidence type="ECO:0000256" key="1">
    <source>
        <dbReference type="SAM" id="Phobius"/>
    </source>
</evidence>
<dbReference type="InterPro" id="IPR003399">
    <property type="entry name" value="Mce/MlaD"/>
</dbReference>
<dbReference type="PANTHER" id="PTHR33371:SF17">
    <property type="entry name" value="MCE-FAMILY PROTEIN MCE1B"/>
    <property type="match status" value="1"/>
</dbReference>
<dbReference type="GO" id="GO:0005576">
    <property type="term" value="C:extracellular region"/>
    <property type="evidence" value="ECO:0007669"/>
    <property type="project" value="TreeGrafter"/>
</dbReference>
<sequence length="340" mass="36000">MRGVTAPLVKGIAFMLVTVLATGLLAVTIANRDGGEMAHYSARFTDAIALSAGDDVRMSGVRVGEVSDIRVVDRRVAEVDFSVEADRALLHSTTATLKFRNLLGQRYIALEHGDDPAGEPLEEGAVIPLERTNPALDLTALFNGFRPLFQALSPEQVNKLSYELIRILQGEGGTVDGIVRHVASLTSTLAERDEVIGSVVSELNAVLEEFNERDEEMSHLVTTTQELVSALADDAEPIGQAIEGMGALSESVSALLADGRPAIGDSIDALGEFAATMNDNTPEFEAMLDNLPVKYESLGRMASYGSWMNVFLCAASAEGVATPPGGAAPGLPVTEARCQG</sequence>
<feature type="domain" description="Mammalian cell entry C-terminal" evidence="3">
    <location>
        <begin position="118"/>
        <end position="306"/>
    </location>
</feature>
<keyword evidence="1" id="KW-1133">Transmembrane helix</keyword>
<dbReference type="Proteomes" id="UP000582974">
    <property type="component" value="Unassembled WGS sequence"/>
</dbReference>
<reference evidence="4 5" key="1">
    <citation type="submission" date="2020-07" db="EMBL/GenBank/DDBJ databases">
        <title>Genome of Haloechinothrix sp.</title>
        <authorList>
            <person name="Tang S.-K."/>
            <person name="Yang L."/>
            <person name="Zhu W.-Y."/>
        </authorList>
    </citation>
    <scope>NUCLEOTIDE SEQUENCE [LARGE SCALE GENOMIC DNA]</scope>
    <source>
        <strain evidence="4 5">YIM 98757</strain>
    </source>
</reference>
<keyword evidence="1" id="KW-0472">Membrane</keyword>
<dbReference type="InterPro" id="IPR005693">
    <property type="entry name" value="Mce"/>
</dbReference>
<dbReference type="AlphaFoldDB" id="A0A838A9Q4"/>
<dbReference type="PANTHER" id="PTHR33371">
    <property type="entry name" value="INTERMEMBRANE PHOSPHOLIPID TRANSPORT SYSTEM BINDING PROTEIN MLAD-RELATED"/>
    <property type="match status" value="1"/>
</dbReference>
<evidence type="ECO:0000313" key="4">
    <source>
        <dbReference type="EMBL" id="MBA0125512.1"/>
    </source>
</evidence>
<dbReference type="InterPro" id="IPR024516">
    <property type="entry name" value="Mce_C"/>
</dbReference>
<dbReference type="RefSeq" id="WP_180892287.1">
    <property type="nucleotide sequence ID" value="NZ_JACCKD010000002.1"/>
</dbReference>
<dbReference type="Pfam" id="PF02470">
    <property type="entry name" value="MlaD"/>
    <property type="match status" value="1"/>
</dbReference>
<keyword evidence="5" id="KW-1185">Reference proteome</keyword>
<feature type="domain" description="Mce/MlaD" evidence="2">
    <location>
        <begin position="39"/>
        <end position="113"/>
    </location>
</feature>
<dbReference type="Pfam" id="PF11887">
    <property type="entry name" value="Mce4_CUP1"/>
    <property type="match status" value="1"/>
</dbReference>
<keyword evidence="1" id="KW-0812">Transmembrane</keyword>
<evidence type="ECO:0000259" key="3">
    <source>
        <dbReference type="Pfam" id="PF11887"/>
    </source>
</evidence>
<dbReference type="GO" id="GO:0051701">
    <property type="term" value="P:biological process involved in interaction with host"/>
    <property type="evidence" value="ECO:0007669"/>
    <property type="project" value="TreeGrafter"/>
</dbReference>
<dbReference type="NCBIfam" id="TIGR00996">
    <property type="entry name" value="Mtu_fam_mce"/>
    <property type="match status" value="1"/>
</dbReference>
<accession>A0A838A9Q4</accession>
<gene>
    <name evidence="4" type="ORF">H0B56_08160</name>
</gene>